<dbReference type="AlphaFoldDB" id="A0A0A9BBQ2"/>
<accession>A0A0A9BBQ2</accession>
<reference evidence="1" key="1">
    <citation type="submission" date="2014-09" db="EMBL/GenBank/DDBJ databases">
        <authorList>
            <person name="Magalhaes I.L.F."/>
            <person name="Oliveira U."/>
            <person name="Santos F.R."/>
            <person name="Vidigal T.H.D.A."/>
            <person name="Brescovit A.D."/>
            <person name="Santos A.J."/>
        </authorList>
    </citation>
    <scope>NUCLEOTIDE SEQUENCE</scope>
    <source>
        <tissue evidence="1">Shoot tissue taken approximately 20 cm above the soil surface</tissue>
    </source>
</reference>
<sequence length="25" mass="2788">MPDKNQLIHCTAVNYATESTILVLI</sequence>
<protein>
    <submittedName>
        <fullName evidence="1">Uncharacterized protein</fullName>
    </submittedName>
</protein>
<organism evidence="1">
    <name type="scientific">Arundo donax</name>
    <name type="common">Giant reed</name>
    <name type="synonym">Donax arundinaceus</name>
    <dbReference type="NCBI Taxonomy" id="35708"/>
    <lineage>
        <taxon>Eukaryota</taxon>
        <taxon>Viridiplantae</taxon>
        <taxon>Streptophyta</taxon>
        <taxon>Embryophyta</taxon>
        <taxon>Tracheophyta</taxon>
        <taxon>Spermatophyta</taxon>
        <taxon>Magnoliopsida</taxon>
        <taxon>Liliopsida</taxon>
        <taxon>Poales</taxon>
        <taxon>Poaceae</taxon>
        <taxon>PACMAD clade</taxon>
        <taxon>Arundinoideae</taxon>
        <taxon>Arundineae</taxon>
        <taxon>Arundo</taxon>
    </lineage>
</organism>
<name>A0A0A9BBQ2_ARUDO</name>
<evidence type="ECO:0000313" key="1">
    <source>
        <dbReference type="EMBL" id="JAD61419.1"/>
    </source>
</evidence>
<dbReference type="EMBL" id="GBRH01236476">
    <property type="protein sequence ID" value="JAD61419.1"/>
    <property type="molecule type" value="Transcribed_RNA"/>
</dbReference>
<proteinExistence type="predicted"/>
<reference evidence="1" key="2">
    <citation type="journal article" date="2015" name="Data Brief">
        <title>Shoot transcriptome of the giant reed, Arundo donax.</title>
        <authorList>
            <person name="Barrero R.A."/>
            <person name="Guerrero F.D."/>
            <person name="Moolhuijzen P."/>
            <person name="Goolsby J.A."/>
            <person name="Tidwell J."/>
            <person name="Bellgard S.E."/>
            <person name="Bellgard M.I."/>
        </authorList>
    </citation>
    <scope>NUCLEOTIDE SEQUENCE</scope>
    <source>
        <tissue evidence="1">Shoot tissue taken approximately 20 cm above the soil surface</tissue>
    </source>
</reference>